<dbReference type="PANTHER" id="PTHR38038">
    <property type="entry name" value="PENICILLIN-BINDING PROTEIN ACTIVATOR LPOA"/>
    <property type="match status" value="1"/>
</dbReference>
<name>A0ABW3U3B9_9GAMM</name>
<proteinExistence type="predicted"/>
<dbReference type="CDD" id="cd06339">
    <property type="entry name" value="PBP1_YraM_LppC_lipoprotein-like"/>
    <property type="match status" value="1"/>
</dbReference>
<dbReference type="PANTHER" id="PTHR38038:SF1">
    <property type="entry name" value="PENICILLIN-BINDING PROTEIN ACTIVATOR LPOA"/>
    <property type="match status" value="1"/>
</dbReference>
<evidence type="ECO:0000256" key="2">
    <source>
        <dbReference type="SAM" id="MobiDB-lite"/>
    </source>
</evidence>
<evidence type="ECO:0000313" key="5">
    <source>
        <dbReference type="Proteomes" id="UP001597264"/>
    </source>
</evidence>
<dbReference type="Proteomes" id="UP001597264">
    <property type="component" value="Unassembled WGS sequence"/>
</dbReference>
<keyword evidence="3" id="KW-0732">Signal</keyword>
<accession>A0ABW3U3B9</accession>
<evidence type="ECO:0000313" key="4">
    <source>
        <dbReference type="EMBL" id="MFD1215318.1"/>
    </source>
</evidence>
<gene>
    <name evidence="4" type="ORF">ACFQ2X_01785</name>
</gene>
<organism evidence="4 5">
    <name type="scientific">Microbulbifer celer</name>
    <dbReference type="NCBI Taxonomy" id="435905"/>
    <lineage>
        <taxon>Bacteria</taxon>
        <taxon>Pseudomonadati</taxon>
        <taxon>Pseudomonadota</taxon>
        <taxon>Gammaproteobacteria</taxon>
        <taxon>Cellvibrionales</taxon>
        <taxon>Microbulbiferaceae</taxon>
        <taxon>Microbulbifer</taxon>
    </lineage>
</organism>
<protein>
    <submittedName>
        <fullName evidence="4">Penicillin-binding protein activator</fullName>
    </submittedName>
</protein>
<sequence>MPALIRRTPLIHGVAASLLTLALAGCQTQSTQPGVQSTTQAGTAVASRQNAVALLSSAREAQSPQKDQLQLQAADILYTLGDKTTAKQAATAIDPEQLTDTEYARYAHVYGELLSEEDEFFQALDLVSAPRLEQTWYQLPVETALPLRNLRADLWSLLGDIDSGIAERRRIAAIAEDEATITANNNGFWQLLTQLPSKELRQRAEESQDPQLQAWYQLALLGRNTQTDISTQLTALSRWRQQWPGHSAVSHPPQALQLLEQLANQRAQNVALLLPLSGSLGAAGRAIRDGFMAAYYSSLDAGAPTPQVQVYDTGTDQSFEQVYQTAVNNGAQAIVGPLDKNKVANLLATEQLPIPTLALNYAGEWGDDSGRLTHDLVQFGLAIEDEARQVAQQAYHLGHRQAMILSPESSWGQRGVKAFTEEWNRLGGHISVSRNYRDNSNFSQLISDVLLVNESKNRERALRSKLLSPLKFTPRRRGDVDMLFVLAQPQEARQITPMLSYFYASDLPVFSTSQVFSGTVNPRRDRDLNGVRFTALPWLFEEDNQTRQNIVQQAAPAPAFARLYALGADAFRLYPRLPMLRQFPDQKVYGLTGALSLTVDGRIVREQIWAKMEKGTPVPITSTTTPAQGEANLDAANH</sequence>
<comment type="caution">
    <text evidence="4">The sequence shown here is derived from an EMBL/GenBank/DDBJ whole genome shotgun (WGS) entry which is preliminary data.</text>
</comment>
<dbReference type="Pfam" id="PF04348">
    <property type="entry name" value="LppC"/>
    <property type="match status" value="1"/>
</dbReference>
<feature type="signal peptide" evidence="3">
    <location>
        <begin position="1"/>
        <end position="24"/>
    </location>
</feature>
<keyword evidence="5" id="KW-1185">Reference proteome</keyword>
<reference evidence="5" key="1">
    <citation type="journal article" date="2019" name="Int. J. Syst. Evol. Microbiol.">
        <title>The Global Catalogue of Microorganisms (GCM) 10K type strain sequencing project: providing services to taxonomists for standard genome sequencing and annotation.</title>
        <authorList>
            <consortium name="The Broad Institute Genomics Platform"/>
            <consortium name="The Broad Institute Genome Sequencing Center for Infectious Disease"/>
            <person name="Wu L."/>
            <person name="Ma J."/>
        </authorList>
    </citation>
    <scope>NUCLEOTIDE SEQUENCE [LARGE SCALE GENOMIC DNA]</scope>
    <source>
        <strain evidence="5">CCUG 54356</strain>
    </source>
</reference>
<dbReference type="Gene3D" id="3.40.50.2300">
    <property type="match status" value="2"/>
</dbReference>
<dbReference type="EMBL" id="JBHTLR010000004">
    <property type="protein sequence ID" value="MFD1215318.1"/>
    <property type="molecule type" value="Genomic_DNA"/>
</dbReference>
<dbReference type="Gene3D" id="1.25.40.650">
    <property type="match status" value="1"/>
</dbReference>
<dbReference type="SUPFAM" id="SSF53822">
    <property type="entry name" value="Periplasmic binding protein-like I"/>
    <property type="match status" value="1"/>
</dbReference>
<feature type="chain" id="PRO_5045929400" evidence="3">
    <location>
        <begin position="25"/>
        <end position="638"/>
    </location>
</feature>
<evidence type="ECO:0000256" key="3">
    <source>
        <dbReference type="SAM" id="SignalP"/>
    </source>
</evidence>
<dbReference type="InterPro" id="IPR007443">
    <property type="entry name" value="LpoA"/>
</dbReference>
<dbReference type="RefSeq" id="WP_230437933.1">
    <property type="nucleotide sequence ID" value="NZ_CP087715.1"/>
</dbReference>
<keyword evidence="1" id="KW-0472">Membrane</keyword>
<feature type="region of interest" description="Disordered" evidence="2">
    <location>
        <begin position="617"/>
        <end position="638"/>
    </location>
</feature>
<dbReference type="PROSITE" id="PS51257">
    <property type="entry name" value="PROKAR_LIPOPROTEIN"/>
    <property type="match status" value="1"/>
</dbReference>
<dbReference type="InterPro" id="IPR028082">
    <property type="entry name" value="Peripla_BP_I"/>
</dbReference>
<evidence type="ECO:0000256" key="1">
    <source>
        <dbReference type="ARBA" id="ARBA00023136"/>
    </source>
</evidence>